<dbReference type="EMBL" id="JBHLVX010000043">
    <property type="protein sequence ID" value="MFC0268556.1"/>
    <property type="molecule type" value="Genomic_DNA"/>
</dbReference>
<protein>
    <recommendedName>
        <fullName evidence="3">BRCT domain-containing protein</fullName>
    </recommendedName>
</protein>
<evidence type="ECO:0000313" key="2">
    <source>
        <dbReference type="Proteomes" id="UP001589814"/>
    </source>
</evidence>
<dbReference type="Proteomes" id="UP001589814">
    <property type="component" value="Unassembled WGS sequence"/>
</dbReference>
<gene>
    <name evidence="1" type="ORF">ACFFHW_11295</name>
</gene>
<keyword evidence="2" id="KW-1185">Reference proteome</keyword>
<dbReference type="RefSeq" id="WP_019950164.1">
    <property type="nucleotide sequence ID" value="NZ_JBHLVX010000043.1"/>
</dbReference>
<reference evidence="1 2" key="1">
    <citation type="submission" date="2024-09" db="EMBL/GenBank/DDBJ databases">
        <authorList>
            <person name="Sun Q."/>
            <person name="Mori K."/>
        </authorList>
    </citation>
    <scope>NUCLEOTIDE SEQUENCE [LARGE SCALE GENOMIC DNA]</scope>
    <source>
        <strain evidence="1 2">CCM 7415</strain>
    </source>
</reference>
<name>A0ABV6G4I5_9GAMM</name>
<evidence type="ECO:0000313" key="1">
    <source>
        <dbReference type="EMBL" id="MFC0268556.1"/>
    </source>
</evidence>
<accession>A0ABV6G4I5</accession>
<proteinExistence type="predicted"/>
<comment type="caution">
    <text evidence="1">The sequence shown here is derived from an EMBL/GenBank/DDBJ whole genome shotgun (WGS) entry which is preliminary data.</text>
</comment>
<organism evidence="1 2">
    <name type="scientific">Kushneria aurantia</name>
    <dbReference type="NCBI Taxonomy" id="504092"/>
    <lineage>
        <taxon>Bacteria</taxon>
        <taxon>Pseudomonadati</taxon>
        <taxon>Pseudomonadota</taxon>
        <taxon>Gammaproteobacteria</taxon>
        <taxon>Oceanospirillales</taxon>
        <taxon>Halomonadaceae</taxon>
        <taxon>Kushneria</taxon>
    </lineage>
</organism>
<sequence>MTFIPKKPELSTLTEAVVQDLVAKRCRDLKHDVTVPNCGVLGWESDVVSLTRTRLAHDFEIKVSRADWLAECRKIRAGHEVDGPYANPKAARAWYCRNAGGIAKQIRQHLRTTTKTGNCAHYTEFDGRIVAHAGPAYFWMVTPPGVIADGELPEYAGHIVVWERGASRCLQEVRPAPRLHTVKMGDANVLTMARGVTLRYWQQRQGVA</sequence>
<evidence type="ECO:0008006" key="3">
    <source>
        <dbReference type="Google" id="ProtNLM"/>
    </source>
</evidence>